<evidence type="ECO:0000313" key="8">
    <source>
        <dbReference type="EMBL" id="ETW07790.1"/>
    </source>
</evidence>
<dbReference type="SUPFAM" id="SSF51197">
    <property type="entry name" value="Clavaminate synthase-like"/>
    <property type="match status" value="1"/>
</dbReference>
<dbReference type="AlphaFoldDB" id="A0A024UNM3"/>
<keyword evidence="2" id="KW-0560">Oxidoreductase</keyword>
<keyword evidence="1" id="KW-0479">Metal-binding</keyword>
<feature type="region of interest" description="Disordered" evidence="6">
    <location>
        <begin position="522"/>
        <end position="556"/>
    </location>
</feature>
<dbReference type="GO" id="GO:0016491">
    <property type="term" value="F:oxidoreductase activity"/>
    <property type="evidence" value="ECO:0007669"/>
    <property type="project" value="UniProtKB-KW"/>
</dbReference>
<feature type="compositionally biased region" description="Polar residues" evidence="6">
    <location>
        <begin position="467"/>
        <end position="484"/>
    </location>
</feature>
<dbReference type="InterPro" id="IPR003347">
    <property type="entry name" value="JmjC_dom"/>
</dbReference>
<dbReference type="VEuPathDB" id="FungiDB:H310_02220"/>
<feature type="compositionally biased region" description="Polar residues" evidence="6">
    <location>
        <begin position="716"/>
        <end position="732"/>
    </location>
</feature>
<proteinExistence type="predicted"/>
<feature type="region of interest" description="Disordered" evidence="6">
    <location>
        <begin position="932"/>
        <end position="975"/>
    </location>
</feature>
<dbReference type="EMBL" id="KI913954">
    <property type="protein sequence ID" value="ETW07790.1"/>
    <property type="molecule type" value="Genomic_DNA"/>
</dbReference>
<evidence type="ECO:0000256" key="2">
    <source>
        <dbReference type="ARBA" id="ARBA00023002"/>
    </source>
</evidence>
<feature type="compositionally biased region" description="Low complexity" evidence="6">
    <location>
        <begin position="525"/>
        <end position="536"/>
    </location>
</feature>
<keyword evidence="4" id="KW-0805">Transcription regulation</keyword>
<feature type="compositionally biased region" description="Polar residues" evidence="6">
    <location>
        <begin position="613"/>
        <end position="639"/>
    </location>
</feature>
<evidence type="ECO:0000256" key="3">
    <source>
        <dbReference type="ARBA" id="ARBA00023004"/>
    </source>
</evidence>
<dbReference type="PROSITE" id="PS51184">
    <property type="entry name" value="JMJC"/>
    <property type="match status" value="1"/>
</dbReference>
<dbReference type="GO" id="GO:0003677">
    <property type="term" value="F:DNA binding"/>
    <property type="evidence" value="ECO:0007669"/>
    <property type="project" value="InterPro"/>
</dbReference>
<dbReference type="STRING" id="157072.A0A024UNM3"/>
<evidence type="ECO:0000256" key="1">
    <source>
        <dbReference type="ARBA" id="ARBA00022723"/>
    </source>
</evidence>
<feature type="compositionally biased region" description="Basic and acidic residues" evidence="6">
    <location>
        <begin position="957"/>
        <end position="975"/>
    </location>
</feature>
<feature type="region of interest" description="Disordered" evidence="6">
    <location>
        <begin position="663"/>
        <end position="807"/>
    </location>
</feature>
<dbReference type="InterPro" id="IPR013757">
    <property type="entry name" value="Topo_IIA_A_a_sf"/>
</dbReference>
<evidence type="ECO:0000256" key="6">
    <source>
        <dbReference type="SAM" id="MobiDB-lite"/>
    </source>
</evidence>
<dbReference type="PANTHER" id="PTHR23123">
    <property type="entry name" value="PHD/F-BOX CONTAINING PROTEIN"/>
    <property type="match status" value="1"/>
</dbReference>
<feature type="region of interest" description="Disordered" evidence="6">
    <location>
        <begin position="467"/>
        <end position="500"/>
    </location>
</feature>
<keyword evidence="5" id="KW-0804">Transcription</keyword>
<dbReference type="eggNOG" id="KOG1633">
    <property type="taxonomic scope" value="Eukaryota"/>
</dbReference>
<evidence type="ECO:0000256" key="4">
    <source>
        <dbReference type="ARBA" id="ARBA00023015"/>
    </source>
</evidence>
<dbReference type="RefSeq" id="XP_008863883.1">
    <property type="nucleotide sequence ID" value="XM_008865661.1"/>
</dbReference>
<feature type="region of interest" description="Disordered" evidence="6">
    <location>
        <begin position="603"/>
        <end position="651"/>
    </location>
</feature>
<reference evidence="8" key="1">
    <citation type="submission" date="2013-12" db="EMBL/GenBank/DDBJ databases">
        <title>The Genome Sequence of Aphanomyces invadans NJM9701.</title>
        <authorList>
            <consortium name="The Broad Institute Genomics Platform"/>
            <person name="Russ C."/>
            <person name="Tyler B."/>
            <person name="van West P."/>
            <person name="Dieguez-Uribeondo J."/>
            <person name="Young S.K."/>
            <person name="Zeng Q."/>
            <person name="Gargeya S."/>
            <person name="Fitzgerald M."/>
            <person name="Abouelleil A."/>
            <person name="Alvarado L."/>
            <person name="Chapman S.B."/>
            <person name="Gainer-Dewar J."/>
            <person name="Goldberg J."/>
            <person name="Griggs A."/>
            <person name="Gujja S."/>
            <person name="Hansen M."/>
            <person name="Howarth C."/>
            <person name="Imamovic A."/>
            <person name="Ireland A."/>
            <person name="Larimer J."/>
            <person name="McCowan C."/>
            <person name="Murphy C."/>
            <person name="Pearson M."/>
            <person name="Poon T.W."/>
            <person name="Priest M."/>
            <person name="Roberts A."/>
            <person name="Saif S."/>
            <person name="Shea T."/>
            <person name="Sykes S."/>
            <person name="Wortman J."/>
            <person name="Nusbaum C."/>
            <person name="Birren B."/>
        </authorList>
    </citation>
    <scope>NUCLEOTIDE SEQUENCE [LARGE SCALE GENOMIC DNA]</scope>
    <source>
        <strain evidence="8">NJM9701</strain>
    </source>
</reference>
<evidence type="ECO:0000259" key="7">
    <source>
        <dbReference type="PROSITE" id="PS51184"/>
    </source>
</evidence>
<dbReference type="GO" id="GO:0005524">
    <property type="term" value="F:ATP binding"/>
    <property type="evidence" value="ECO:0007669"/>
    <property type="project" value="InterPro"/>
</dbReference>
<dbReference type="InterPro" id="IPR050690">
    <property type="entry name" value="JHDM1_Histone_Demethylase"/>
</dbReference>
<feature type="domain" description="JmjC" evidence="7">
    <location>
        <begin position="180"/>
        <end position="354"/>
    </location>
</feature>
<organism evidence="8">
    <name type="scientific">Aphanomyces invadans</name>
    <dbReference type="NCBI Taxonomy" id="157072"/>
    <lineage>
        <taxon>Eukaryota</taxon>
        <taxon>Sar</taxon>
        <taxon>Stramenopiles</taxon>
        <taxon>Oomycota</taxon>
        <taxon>Saprolegniomycetes</taxon>
        <taxon>Saprolegniales</taxon>
        <taxon>Verrucalvaceae</taxon>
        <taxon>Aphanomyces</taxon>
    </lineage>
</organism>
<name>A0A024UNM3_9STRA</name>
<dbReference type="GeneID" id="20079270"/>
<evidence type="ECO:0000256" key="5">
    <source>
        <dbReference type="ARBA" id="ARBA00023163"/>
    </source>
</evidence>
<dbReference type="OrthoDB" id="5876800at2759"/>
<sequence>MVVAQTTGSVPGCRVCDQARYVHADCADVQEEEALRICQYACPDCTAKGRGRTYIDPPSQVLVLPGMNAMDSAAWYAAVVEHGNSLDDFRLFLRNATFPNVAIRHAAPEAIMSAMVQCNGFRDPIFVQGKIPGMVIPDDPITPKDIPSLVADGSLPVRVGHSNTSTLQPCNQDDLELVCRDNRFRRSLVEFPIADTPLERQFKAPPMVRDIDWFHQLNPTGLLNPNTFACIQGMASYRDFRMSPWGTSSWISIGRGLSLTVFLIPPSPDNLAHFAGNEKHHASRFTLLFLGNGMHGCHRVEMRPNDTLFIPPGWMWASNVLHDDTSSATCVIFSGFFLHGFTLPAQLHLLQYHQLLATHTEYATDWPLVATVAEFSDQAIDTLGHVLKFWIWPAMYMYSRRVKKQRSMSPWENCGLFQAIAQLRDMTAASVGTAPPLEGASCGWFTGLTAATVGPILDALEADLRLKQSSSSRRPQEPTTSATTFAAKAQTPPPHPPRLSQQAAAQFLNAFVADSTTSRASVALSTSRSDSSLSPRSRNRRGVAISSNSFLTPPRGQRAAACAKCQDKQCKCNPMRRGDGGDDDDAVCKISCQECKKPACTCSTQKTQKSKAPHTTTATLKGPNTPSTMRTSSSRQPTDSAAAPPPDFDEWMASLPLRLPTKLRSRSASSHKSSESVAPIQRKKAPRALPLPMPPDDLDLWETSQPVELPPKPTTRHSSATPPTHATRTSSRFFAAKTPSPLPKSTARASPPIVEIDDDDGWFDTTEPIPVLPPKTPHNASSRRSDAAMPIDSSSSEQDDDQPRSTPTTLSTCACPASFQRCTSCFNCIKFDCTCPAQCGCSLPKCPVCQNCFATHCSCGPASHTTTALTLLARRDNELRFIQAVQDRTVKLFNRSRHDVHETLRALNFDPHEGDFEYLLSLPVSRFMQAAPPHRQHYTKGSIARSTGKSTGRKRSHDVVERTPPERPDRTRPRS</sequence>
<dbReference type="Gene3D" id="1.10.268.10">
    <property type="entry name" value="Topoisomerase, domain 3"/>
    <property type="match status" value="1"/>
</dbReference>
<dbReference type="GO" id="GO:0046872">
    <property type="term" value="F:metal ion binding"/>
    <property type="evidence" value="ECO:0007669"/>
    <property type="project" value="UniProtKB-KW"/>
</dbReference>
<dbReference type="GO" id="GO:0003918">
    <property type="term" value="F:DNA topoisomerase type II (double strand cut, ATP-hydrolyzing) activity"/>
    <property type="evidence" value="ECO:0007669"/>
    <property type="project" value="InterPro"/>
</dbReference>
<keyword evidence="3" id="KW-0408">Iron</keyword>
<accession>A0A024UNM3</accession>
<protein>
    <recommendedName>
        <fullName evidence="7">JmjC domain-containing protein</fullName>
    </recommendedName>
</protein>
<gene>
    <name evidence="8" type="ORF">H310_02220</name>
</gene>
<dbReference type="Gene3D" id="2.60.120.650">
    <property type="entry name" value="Cupin"/>
    <property type="match status" value="1"/>
</dbReference>